<organism evidence="4 5">
    <name type="scientific">Diacronema lutheri</name>
    <name type="common">Unicellular marine alga</name>
    <name type="synonym">Monochrysis lutheri</name>
    <dbReference type="NCBI Taxonomy" id="2081491"/>
    <lineage>
        <taxon>Eukaryota</taxon>
        <taxon>Haptista</taxon>
        <taxon>Haptophyta</taxon>
        <taxon>Pavlovophyceae</taxon>
        <taxon>Pavlovales</taxon>
        <taxon>Pavlovaceae</taxon>
        <taxon>Diacronema</taxon>
    </lineage>
</organism>
<accession>A0A8J5X930</accession>
<proteinExistence type="predicted"/>
<feature type="region of interest" description="Disordered" evidence="1">
    <location>
        <begin position="313"/>
        <end position="342"/>
    </location>
</feature>
<name>A0A8J5X930_DIALT</name>
<evidence type="ECO:0000256" key="1">
    <source>
        <dbReference type="SAM" id="MobiDB-lite"/>
    </source>
</evidence>
<dbReference type="InterPro" id="IPR029063">
    <property type="entry name" value="SAM-dependent_MTases_sf"/>
</dbReference>
<dbReference type="SUPFAM" id="SSF53335">
    <property type="entry name" value="S-adenosyl-L-methionine-dependent methyltransferases"/>
    <property type="match status" value="1"/>
</dbReference>
<reference evidence="4" key="1">
    <citation type="submission" date="2021-05" db="EMBL/GenBank/DDBJ databases">
        <title>The genome of the haptophyte Pavlova lutheri (Diacronema luteri, Pavlovales) - a model for lipid biosynthesis in eukaryotic algae.</title>
        <authorList>
            <person name="Hulatt C.J."/>
            <person name="Posewitz M.C."/>
        </authorList>
    </citation>
    <scope>NUCLEOTIDE SEQUENCE</scope>
    <source>
        <strain evidence="4">NIVA-4/92</strain>
    </source>
</reference>
<feature type="chain" id="PRO_5035316645" description="Methyltransferase type 11 domain-containing protein" evidence="2">
    <location>
        <begin position="20"/>
        <end position="447"/>
    </location>
</feature>
<dbReference type="Gene3D" id="3.40.50.150">
    <property type="entry name" value="Vaccinia Virus protein VP39"/>
    <property type="match status" value="1"/>
</dbReference>
<dbReference type="AlphaFoldDB" id="A0A8J5X930"/>
<dbReference type="OrthoDB" id="10438018at2759"/>
<dbReference type="Proteomes" id="UP000751190">
    <property type="component" value="Unassembled WGS sequence"/>
</dbReference>
<evidence type="ECO:0000313" key="5">
    <source>
        <dbReference type="Proteomes" id="UP000751190"/>
    </source>
</evidence>
<feature type="domain" description="Methyltransferase type 11" evidence="3">
    <location>
        <begin position="115"/>
        <end position="195"/>
    </location>
</feature>
<evidence type="ECO:0000259" key="3">
    <source>
        <dbReference type="Pfam" id="PF08241"/>
    </source>
</evidence>
<sequence length="447" mass="47438">MGPCAAFVILVAAYQVSNGVRTDGARPIRLYESMRRMSPYPLDHPYAPSSFVRAEPLQPDELLEPPHASTGEALRRHLRATLPRRAAAADGTPRRPAIIEICGCGESFAPRASRALDVRRVHLSVASLVGHANALRGGRGNELANDFAQDVSGDDVLLPFADCSFDAAVLSFCAPALSRPFEVLAEINRVLAQDAAVTVALGGPLTPGRVGAMWDGMPAETQLYVVGSYFHYTDVATDGWYEELSAQHVPSTPPLLLMTGRRLGGAAYMWRRIENDRAYRREEAEDRMLDRPRGATRAPLFTAQGGVAERWLGGGGAASGAQPAHPPAARVPTPPADDGARAPVGSELAREHARAVRAAAAAASGLGVRAPAADAKASRKRILDVVQAGVQKAVERAEARGSRGEELSVAEAEVLARLRRDLCAENGGGDGGDGPKCEQRHQPGARV</sequence>
<evidence type="ECO:0000313" key="4">
    <source>
        <dbReference type="EMBL" id="KAG8459569.1"/>
    </source>
</evidence>
<dbReference type="GO" id="GO:0008757">
    <property type="term" value="F:S-adenosylmethionine-dependent methyltransferase activity"/>
    <property type="evidence" value="ECO:0007669"/>
    <property type="project" value="InterPro"/>
</dbReference>
<feature type="signal peptide" evidence="2">
    <location>
        <begin position="1"/>
        <end position="19"/>
    </location>
</feature>
<evidence type="ECO:0000256" key="2">
    <source>
        <dbReference type="SAM" id="SignalP"/>
    </source>
</evidence>
<dbReference type="EMBL" id="JAGTXO010000039">
    <property type="protein sequence ID" value="KAG8459569.1"/>
    <property type="molecule type" value="Genomic_DNA"/>
</dbReference>
<dbReference type="InterPro" id="IPR013216">
    <property type="entry name" value="Methyltransf_11"/>
</dbReference>
<protein>
    <recommendedName>
        <fullName evidence="3">Methyltransferase type 11 domain-containing protein</fullName>
    </recommendedName>
</protein>
<feature type="region of interest" description="Disordered" evidence="1">
    <location>
        <begin position="423"/>
        <end position="447"/>
    </location>
</feature>
<comment type="caution">
    <text evidence="4">The sequence shown here is derived from an EMBL/GenBank/DDBJ whole genome shotgun (WGS) entry which is preliminary data.</text>
</comment>
<dbReference type="Pfam" id="PF08241">
    <property type="entry name" value="Methyltransf_11"/>
    <property type="match status" value="1"/>
</dbReference>
<keyword evidence="2" id="KW-0732">Signal</keyword>
<keyword evidence="5" id="KW-1185">Reference proteome</keyword>
<gene>
    <name evidence="4" type="ORF">KFE25_000925</name>
</gene>